<dbReference type="EMBL" id="JACBJI010000001">
    <property type="protein sequence ID" value="NYA69548.1"/>
    <property type="molecule type" value="Genomic_DNA"/>
</dbReference>
<name>A0A7Y8XZ61_9FLAO</name>
<dbReference type="InterPro" id="IPR010982">
    <property type="entry name" value="Lambda_DNA-bd_dom_sf"/>
</dbReference>
<organism evidence="2 3">
    <name type="scientific">Flavobacterium agri</name>
    <dbReference type="NCBI Taxonomy" id="2743471"/>
    <lineage>
        <taxon>Bacteria</taxon>
        <taxon>Pseudomonadati</taxon>
        <taxon>Bacteroidota</taxon>
        <taxon>Flavobacteriia</taxon>
        <taxon>Flavobacteriales</taxon>
        <taxon>Flavobacteriaceae</taxon>
        <taxon>Flavobacterium</taxon>
    </lineage>
</organism>
<sequence>MLLKLKTDIQLSEFLNIRPNTISTWKKRNSLDYETVISICELYELDLNEVFLNKRTSVDSSASTPLITREVQFQYASGADRQGLMEIVPKYKFPFLAVENSLAFQVVSNNMFPLIDENSFVICEAATLDAVRDNKIAVIVSKNKGIFLNRVGKGQYKADQVLLVNDNDFYNDVVLSESEITEVWLVRGVLSYDMNHESRFTFINDSLRKINSFMKKNEITDKQ</sequence>
<keyword evidence="3" id="KW-1185">Reference proteome</keyword>
<gene>
    <name evidence="2" type="ORF">HZF10_01350</name>
</gene>
<dbReference type="Proteomes" id="UP000535020">
    <property type="component" value="Unassembled WGS sequence"/>
</dbReference>
<evidence type="ECO:0000259" key="1">
    <source>
        <dbReference type="Pfam" id="PF07022"/>
    </source>
</evidence>
<dbReference type="AlphaFoldDB" id="A0A7Y8XZ61"/>
<proteinExistence type="predicted"/>
<reference evidence="2 3" key="1">
    <citation type="submission" date="2020-07" db="EMBL/GenBank/DDBJ databases">
        <authorList>
            <person name="Sun Q."/>
        </authorList>
    </citation>
    <scope>NUCLEOTIDE SEQUENCE [LARGE SCALE GENOMIC DNA]</scope>
    <source>
        <strain evidence="2 3">MAH-1</strain>
    </source>
</reference>
<dbReference type="SUPFAM" id="SSF51306">
    <property type="entry name" value="LexA/Signal peptidase"/>
    <property type="match status" value="1"/>
</dbReference>
<dbReference type="GO" id="GO:0045892">
    <property type="term" value="P:negative regulation of DNA-templated transcription"/>
    <property type="evidence" value="ECO:0007669"/>
    <property type="project" value="InterPro"/>
</dbReference>
<dbReference type="GO" id="GO:0003677">
    <property type="term" value="F:DNA binding"/>
    <property type="evidence" value="ECO:0007669"/>
    <property type="project" value="InterPro"/>
</dbReference>
<dbReference type="InterPro" id="IPR036286">
    <property type="entry name" value="LexA/Signal_pep-like_sf"/>
</dbReference>
<evidence type="ECO:0000313" key="3">
    <source>
        <dbReference type="Proteomes" id="UP000535020"/>
    </source>
</evidence>
<comment type="caution">
    <text evidence="2">The sequence shown here is derived from an EMBL/GenBank/DDBJ whole genome shotgun (WGS) entry which is preliminary data.</text>
</comment>
<feature type="domain" description="Bacteriophage CI repressor N-terminal" evidence="1">
    <location>
        <begin position="3"/>
        <end position="52"/>
    </location>
</feature>
<dbReference type="InterPro" id="IPR010744">
    <property type="entry name" value="Phage_CI_N"/>
</dbReference>
<evidence type="ECO:0000313" key="2">
    <source>
        <dbReference type="EMBL" id="NYA69548.1"/>
    </source>
</evidence>
<accession>A0A7Y8XZ61</accession>
<dbReference type="Gene3D" id="1.10.260.40">
    <property type="entry name" value="lambda repressor-like DNA-binding domains"/>
    <property type="match status" value="1"/>
</dbReference>
<protein>
    <submittedName>
        <fullName evidence="2">Helix-turn-helix domain-containing protein</fullName>
    </submittedName>
</protein>
<dbReference type="Gene3D" id="2.10.109.10">
    <property type="entry name" value="Umud Fragment, subunit A"/>
    <property type="match status" value="1"/>
</dbReference>
<dbReference type="Pfam" id="PF07022">
    <property type="entry name" value="Phage_CI_repr"/>
    <property type="match status" value="1"/>
</dbReference>